<proteinExistence type="predicted"/>
<dbReference type="EMBL" id="KV442018">
    <property type="protein sequence ID" value="OAQ34103.1"/>
    <property type="molecule type" value="Genomic_DNA"/>
</dbReference>
<evidence type="ECO:0000313" key="2">
    <source>
        <dbReference type="Proteomes" id="UP000078512"/>
    </source>
</evidence>
<accession>A0A197KA99</accession>
<keyword evidence="2" id="KW-1185">Reference proteome</keyword>
<gene>
    <name evidence="1" type="ORF">K457DRAFT_133670</name>
</gene>
<dbReference type="AlphaFoldDB" id="A0A197KA99"/>
<protein>
    <submittedName>
        <fullName evidence="1">Uncharacterized protein</fullName>
    </submittedName>
</protein>
<organism evidence="1 2">
    <name type="scientific">Linnemannia elongata AG-77</name>
    <dbReference type="NCBI Taxonomy" id="1314771"/>
    <lineage>
        <taxon>Eukaryota</taxon>
        <taxon>Fungi</taxon>
        <taxon>Fungi incertae sedis</taxon>
        <taxon>Mucoromycota</taxon>
        <taxon>Mortierellomycotina</taxon>
        <taxon>Mortierellomycetes</taxon>
        <taxon>Mortierellales</taxon>
        <taxon>Mortierellaceae</taxon>
        <taxon>Linnemannia</taxon>
    </lineage>
</organism>
<name>A0A197KA99_9FUNG</name>
<dbReference type="Proteomes" id="UP000078512">
    <property type="component" value="Unassembled WGS sequence"/>
</dbReference>
<reference evidence="1 2" key="1">
    <citation type="submission" date="2016-05" db="EMBL/GenBank/DDBJ databases">
        <title>Genome sequencing reveals origins of a unique bacterial endosymbiosis in the earliest lineages of terrestrial Fungi.</title>
        <authorList>
            <consortium name="DOE Joint Genome Institute"/>
            <person name="Uehling J."/>
            <person name="Gryganskyi A."/>
            <person name="Hameed K."/>
            <person name="Tschaplinski T."/>
            <person name="Misztal P."/>
            <person name="Wu S."/>
            <person name="Desiro A."/>
            <person name="Vande Pol N."/>
            <person name="Du Z.-Y."/>
            <person name="Zienkiewicz A."/>
            <person name="Zienkiewicz K."/>
            <person name="Morin E."/>
            <person name="Tisserant E."/>
            <person name="Splivallo R."/>
            <person name="Hainaut M."/>
            <person name="Henrissat B."/>
            <person name="Ohm R."/>
            <person name="Kuo A."/>
            <person name="Yan J."/>
            <person name="Lipzen A."/>
            <person name="Nolan M."/>
            <person name="Labutti K."/>
            <person name="Barry K."/>
            <person name="Goldstein A."/>
            <person name="Labbe J."/>
            <person name="Schadt C."/>
            <person name="Tuskan G."/>
            <person name="Grigoriev I."/>
            <person name="Martin F."/>
            <person name="Vilgalys R."/>
            <person name="Bonito G."/>
        </authorList>
    </citation>
    <scope>NUCLEOTIDE SEQUENCE [LARGE SCALE GENOMIC DNA]</scope>
    <source>
        <strain evidence="1 2">AG-77</strain>
    </source>
</reference>
<sequence length="67" mass="7886">MSHIIHSLNIINPIGQKSIKERRVHQIRSSLKTSLRKRLPQEYRQQVVHHTLAQTLPSYQLKHSNNP</sequence>
<evidence type="ECO:0000313" key="1">
    <source>
        <dbReference type="EMBL" id="OAQ34103.1"/>
    </source>
</evidence>